<dbReference type="Proteomes" id="UP001567538">
    <property type="component" value="Unassembled WGS sequence"/>
</dbReference>
<organism evidence="3 4">
    <name type="scientific">Salvia divinorum</name>
    <name type="common">Maria pastora</name>
    <name type="synonym">Diviner's sage</name>
    <dbReference type="NCBI Taxonomy" id="28513"/>
    <lineage>
        <taxon>Eukaryota</taxon>
        <taxon>Viridiplantae</taxon>
        <taxon>Streptophyta</taxon>
        <taxon>Embryophyta</taxon>
        <taxon>Tracheophyta</taxon>
        <taxon>Spermatophyta</taxon>
        <taxon>Magnoliopsida</taxon>
        <taxon>eudicotyledons</taxon>
        <taxon>Gunneridae</taxon>
        <taxon>Pentapetalae</taxon>
        <taxon>asterids</taxon>
        <taxon>lamiids</taxon>
        <taxon>Lamiales</taxon>
        <taxon>Lamiaceae</taxon>
        <taxon>Nepetoideae</taxon>
        <taxon>Mentheae</taxon>
        <taxon>Salviinae</taxon>
        <taxon>Salvia</taxon>
        <taxon>Salvia subgen. Calosphace</taxon>
    </lineage>
</organism>
<feature type="compositionally biased region" description="Low complexity" evidence="1">
    <location>
        <begin position="422"/>
        <end position="434"/>
    </location>
</feature>
<dbReference type="InterPro" id="IPR044277">
    <property type="entry name" value="GIP1"/>
</dbReference>
<dbReference type="Pfam" id="PF06972">
    <property type="entry name" value="GIP1_N"/>
    <property type="match status" value="1"/>
</dbReference>
<dbReference type="InterPro" id="IPR009719">
    <property type="entry name" value="GIP1_N"/>
</dbReference>
<evidence type="ECO:0000259" key="2">
    <source>
        <dbReference type="Pfam" id="PF06972"/>
    </source>
</evidence>
<name>A0ABD1FTH4_SALDI</name>
<dbReference type="SUPFAM" id="SSF46934">
    <property type="entry name" value="UBA-like"/>
    <property type="match status" value="1"/>
</dbReference>
<feature type="compositionally biased region" description="Low complexity" evidence="1">
    <location>
        <begin position="298"/>
        <end position="309"/>
    </location>
</feature>
<evidence type="ECO:0000313" key="3">
    <source>
        <dbReference type="EMBL" id="KAL1534116.1"/>
    </source>
</evidence>
<dbReference type="PANTHER" id="PTHR46775">
    <property type="entry name" value="FLOCCULATION PROTEIN (DUF1296)"/>
    <property type="match status" value="1"/>
</dbReference>
<evidence type="ECO:0000313" key="4">
    <source>
        <dbReference type="Proteomes" id="UP001567538"/>
    </source>
</evidence>
<feature type="region of interest" description="Disordered" evidence="1">
    <location>
        <begin position="404"/>
        <end position="444"/>
    </location>
</feature>
<gene>
    <name evidence="3" type="ORF">AAHA92_31512</name>
</gene>
<evidence type="ECO:0000256" key="1">
    <source>
        <dbReference type="SAM" id="MobiDB-lite"/>
    </source>
</evidence>
<sequence>MSEFSRVSVPDSLRRTIEDIKEIAGQHSDEDIYAMLKDCNMDPNETAQKLLYLDTFHEVKRKRDRRKVRRGTRGGGNHYSSADVVGGRQPFVRQQISHSSPVGRDSKSFVVVEHKERSKEPAITGSTSAAYNGSPIHEWNSQIAEQNIKGAAKETKTVCDGTSKRLPSLRAISLKQIANTDPGPTPTSTPTVASTAAIARTPCGSLKPKCNYVGNGVGLYSSATDPVLVPSLNPRNPGSVGIIQRETGNQRNASEISGTLLEDSKRTAVHNAAFGQVATGSVDVTSETQPIEYKVDGSSQSESSRLPSSTAHPTAADAKSNQETCLVHQDNKDMSEAVVVSSEANLHSVPIVEDPSPDLTTSEVDIKLHSARHSVIFPNNLYVPEAFKNSLMFGSLETSLGEKNGFSPMDASSGTNIEVSKEPSVMPQSSSSASGCSNYPPDRPPAPPHVLVNIKSSQANAVSLRYDRSKEEMLQPVGGSHNPPAASDHGLILIPPAVQLETQACYGGNSVVPSTSSTQARGISQSSIAAVSPPQIYHYIRQTYPTNYIPYNPYYSQLYMPPQHAHQLLSHSGFPHQPSAGNIYMPPTSAAPGVRLPVPPSYKPGNVAGNITHYGISSGYGSYGTSGSGYGSTGALPPRNDDIAGAELKDKNIYSTIKQNEDMHALHDPSGVQTNMLYVPQAHQAGRGSFGGIYHHQSMAAPRSVHQPQHANGEVPLTSYSSQPQQRLLPLPQHYGQMNRNQNTFNRENV</sequence>
<dbReference type="PANTHER" id="PTHR46775:SF2">
    <property type="entry name" value="GBF-INTERACTING PROTEIN 1-LIKE"/>
    <property type="match status" value="1"/>
</dbReference>
<dbReference type="AlphaFoldDB" id="A0ABD1FTH4"/>
<feature type="compositionally biased region" description="Basic residues" evidence="1">
    <location>
        <begin position="63"/>
        <end position="72"/>
    </location>
</feature>
<feature type="region of interest" description="Disordered" evidence="1">
    <location>
        <begin position="294"/>
        <end position="322"/>
    </location>
</feature>
<dbReference type="InterPro" id="IPR009060">
    <property type="entry name" value="UBA-like_sf"/>
</dbReference>
<keyword evidence="4" id="KW-1185">Reference proteome</keyword>
<protein>
    <submittedName>
        <fullName evidence="3">GBF-interacting protein 1-like</fullName>
    </submittedName>
</protein>
<feature type="domain" description="GBF-interacting protein 1 N-terminal" evidence="2">
    <location>
        <begin position="9"/>
        <end position="67"/>
    </location>
</feature>
<feature type="region of interest" description="Disordered" evidence="1">
    <location>
        <begin position="231"/>
        <end position="252"/>
    </location>
</feature>
<feature type="region of interest" description="Disordered" evidence="1">
    <location>
        <begin position="63"/>
        <end position="84"/>
    </location>
</feature>
<reference evidence="3 4" key="1">
    <citation type="submission" date="2024-06" db="EMBL/GenBank/DDBJ databases">
        <title>A chromosome level genome sequence of Diviner's sage (Salvia divinorum).</title>
        <authorList>
            <person name="Ford S.A."/>
            <person name="Ro D.-K."/>
            <person name="Ness R.W."/>
            <person name="Phillips M.A."/>
        </authorList>
    </citation>
    <scope>NUCLEOTIDE SEQUENCE [LARGE SCALE GENOMIC DNA]</scope>
    <source>
        <strain evidence="3">SAF-2024a</strain>
        <tissue evidence="3">Leaf</tissue>
    </source>
</reference>
<dbReference type="EMBL" id="JBEAFC010000013">
    <property type="protein sequence ID" value="KAL1534116.1"/>
    <property type="molecule type" value="Genomic_DNA"/>
</dbReference>
<comment type="caution">
    <text evidence="3">The sequence shown here is derived from an EMBL/GenBank/DDBJ whole genome shotgun (WGS) entry which is preliminary data.</text>
</comment>
<proteinExistence type="predicted"/>
<accession>A0ABD1FTH4</accession>